<reference evidence="1 2" key="1">
    <citation type="submission" date="2019-07" db="EMBL/GenBank/DDBJ databases">
        <title>Gastrointestinal microbiota of Peromyscus leucopus, the white-footed mouse.</title>
        <authorList>
            <person name="Milovic A."/>
            <person name="Bassam K."/>
            <person name="Barbour A.G."/>
        </authorList>
    </citation>
    <scope>NUCLEOTIDE SEQUENCE [LARGE SCALE GENOMIC DNA]</scope>
    <source>
        <strain evidence="1 2">LL7</strain>
    </source>
</reference>
<sequence length="96" mass="11028">MAFLSFILMNVASMGFIICHDRLSKTLIKAKSNKRFINENIEKISKRLNSAFCSGAVICSVAILIVSDDYVPLVLFCFALYVTILWQKMWKLYQKI</sequence>
<protein>
    <submittedName>
        <fullName evidence="1">Uncharacterized protein</fullName>
    </submittedName>
</protein>
<organism evidence="1 2">
    <name type="scientific">Limosilactobacillus reuteri</name>
    <name type="common">Lactobacillus reuteri</name>
    <dbReference type="NCBI Taxonomy" id="1598"/>
    <lineage>
        <taxon>Bacteria</taxon>
        <taxon>Bacillati</taxon>
        <taxon>Bacillota</taxon>
        <taxon>Bacilli</taxon>
        <taxon>Lactobacillales</taxon>
        <taxon>Lactobacillaceae</taxon>
        <taxon>Limosilactobacillus</taxon>
    </lineage>
</organism>
<dbReference type="RefSeq" id="WP_020842993.1">
    <property type="nucleotide sequence ID" value="NZ_CP029613.1"/>
</dbReference>
<accession>A0A1C1ZC19</accession>
<evidence type="ECO:0000313" key="2">
    <source>
        <dbReference type="Proteomes" id="UP000316394"/>
    </source>
</evidence>
<dbReference type="EMBL" id="CP041676">
    <property type="protein sequence ID" value="QDR72771.1"/>
    <property type="molecule type" value="Genomic_DNA"/>
</dbReference>
<name>A0A1C1ZC19_LIMRT</name>
<dbReference type="AlphaFoldDB" id="A0A1C1ZC19"/>
<proteinExistence type="predicted"/>
<evidence type="ECO:0000313" key="1">
    <source>
        <dbReference type="EMBL" id="QDR72771.1"/>
    </source>
</evidence>
<dbReference type="Proteomes" id="UP000316394">
    <property type="component" value="Chromosome"/>
</dbReference>
<gene>
    <name evidence="1" type="ORF">FOD75_06565</name>
</gene>